<gene>
    <name evidence="3" type="primary">106080667</name>
</gene>
<feature type="compositionally biased region" description="Polar residues" evidence="1">
    <location>
        <begin position="218"/>
        <end position="232"/>
    </location>
</feature>
<evidence type="ECO:0000256" key="1">
    <source>
        <dbReference type="SAM" id="MobiDB-lite"/>
    </source>
</evidence>
<evidence type="ECO:0000313" key="4">
    <source>
        <dbReference type="Proteomes" id="UP000095300"/>
    </source>
</evidence>
<feature type="signal peptide" evidence="2">
    <location>
        <begin position="1"/>
        <end position="21"/>
    </location>
</feature>
<dbReference type="EnsemblMetazoa" id="SCAU003313-RB">
    <property type="protein sequence ID" value="SCAU003313-PB"/>
    <property type="gene ID" value="SCAU003313"/>
</dbReference>
<feature type="compositionally biased region" description="Polar residues" evidence="1">
    <location>
        <begin position="81"/>
        <end position="91"/>
    </location>
</feature>
<keyword evidence="4" id="KW-1185">Reference proteome</keyword>
<feature type="compositionally biased region" description="Polar residues" evidence="1">
    <location>
        <begin position="143"/>
        <end position="203"/>
    </location>
</feature>
<proteinExistence type="predicted"/>
<feature type="region of interest" description="Disordered" evidence="1">
    <location>
        <begin position="218"/>
        <end position="249"/>
    </location>
</feature>
<dbReference type="AlphaFoldDB" id="A0A1I8NYX1"/>
<evidence type="ECO:0000256" key="2">
    <source>
        <dbReference type="SAM" id="SignalP"/>
    </source>
</evidence>
<organism evidence="3 4">
    <name type="scientific">Stomoxys calcitrans</name>
    <name type="common">Stable fly</name>
    <name type="synonym">Conops calcitrans</name>
    <dbReference type="NCBI Taxonomy" id="35570"/>
    <lineage>
        <taxon>Eukaryota</taxon>
        <taxon>Metazoa</taxon>
        <taxon>Ecdysozoa</taxon>
        <taxon>Arthropoda</taxon>
        <taxon>Hexapoda</taxon>
        <taxon>Insecta</taxon>
        <taxon>Pterygota</taxon>
        <taxon>Neoptera</taxon>
        <taxon>Endopterygota</taxon>
        <taxon>Diptera</taxon>
        <taxon>Brachycera</taxon>
        <taxon>Muscomorpha</taxon>
        <taxon>Muscoidea</taxon>
        <taxon>Muscidae</taxon>
        <taxon>Stomoxys</taxon>
    </lineage>
</organism>
<feature type="compositionally biased region" description="Polar residues" evidence="1">
    <location>
        <begin position="239"/>
        <end position="249"/>
    </location>
</feature>
<protein>
    <submittedName>
        <fullName evidence="3">Uncharacterized protein</fullName>
    </submittedName>
</protein>
<dbReference type="VEuPathDB" id="VectorBase:SCAU003313"/>
<dbReference type="Proteomes" id="UP000095300">
    <property type="component" value="Unassembled WGS sequence"/>
</dbReference>
<feature type="region of interest" description="Disordered" evidence="1">
    <location>
        <begin position="118"/>
        <end position="203"/>
    </location>
</feature>
<reference evidence="3" key="1">
    <citation type="submission" date="2020-05" db="UniProtKB">
        <authorList>
            <consortium name="EnsemblMetazoa"/>
        </authorList>
    </citation>
    <scope>IDENTIFICATION</scope>
    <source>
        <strain evidence="3">USDA</strain>
    </source>
</reference>
<evidence type="ECO:0000313" key="3">
    <source>
        <dbReference type="EnsemblMetazoa" id="SCAU003313-PB"/>
    </source>
</evidence>
<feature type="compositionally biased region" description="Polar residues" evidence="1">
    <location>
        <begin position="118"/>
        <end position="134"/>
    </location>
</feature>
<sequence length="321" mass="35080">MGFSLVVVAVAAVVSVYKIWSCVGNACRNVESQHQTVHINSEASSSMPIASTSVAARREELYTRTYYRVLPPYANCPPANVNRSQTPSNRSNEIRHSSLPPHSITIVSNRVVGAVIGQSNNRIQTQKKSTNKIGRSTHPPSFAASTTGQHNTNVRVSIANSSQSNNRSKNVRTSAKTNVNGSQSLNNSNEFHQSSLHRLPPRSNTNAIVQLRDGTNISQCNNRIQTQRTSSNEVRRPTNPLSIAPSTIGRHNTNVRVSVANTSQSSNRSKNVRTSTRANTTVKDSNQRIKEIVILGDDDNDNGDYIAITYPPPLVDLCTPE</sequence>
<keyword evidence="2" id="KW-0732">Signal</keyword>
<feature type="region of interest" description="Disordered" evidence="1">
    <location>
        <begin position="78"/>
        <end position="99"/>
    </location>
</feature>
<name>A0A1I8NYX1_STOCA</name>
<feature type="chain" id="PRO_5009325707" evidence="2">
    <location>
        <begin position="22"/>
        <end position="321"/>
    </location>
</feature>
<accession>A0A1I8NYX1</accession>
<dbReference type="KEGG" id="scac:106080667"/>